<reference evidence="8 9" key="1">
    <citation type="submission" date="2024-09" db="EMBL/GenBank/DDBJ databases">
        <title>Chromosome-scale assembly of Riccia sorocarpa.</title>
        <authorList>
            <person name="Paukszto L."/>
        </authorList>
    </citation>
    <scope>NUCLEOTIDE SEQUENCE [LARGE SCALE GENOMIC DNA]</scope>
    <source>
        <strain evidence="8">LP-2024</strain>
        <tissue evidence="8">Aerial parts of the thallus</tissue>
    </source>
</reference>
<name>A0ABD3H330_9MARC</name>
<dbReference type="EMBL" id="JBJQOH010000006">
    <property type="protein sequence ID" value="KAL3685356.1"/>
    <property type="molecule type" value="Genomic_DNA"/>
</dbReference>
<dbReference type="Proteomes" id="UP001633002">
    <property type="component" value="Unassembled WGS sequence"/>
</dbReference>
<feature type="compositionally biased region" description="Acidic residues" evidence="7">
    <location>
        <begin position="106"/>
        <end position="126"/>
    </location>
</feature>
<evidence type="ECO:0000256" key="4">
    <source>
        <dbReference type="ARBA" id="ARBA00022786"/>
    </source>
</evidence>
<dbReference type="Gene3D" id="3.30.1460.50">
    <property type="match status" value="1"/>
</dbReference>
<comment type="similarity">
    <text evidence="1">Belongs to the ATG10 family.</text>
</comment>
<dbReference type="GO" id="GO:0016740">
    <property type="term" value="F:transferase activity"/>
    <property type="evidence" value="ECO:0007669"/>
    <property type="project" value="UniProtKB-KW"/>
</dbReference>
<dbReference type="Pfam" id="PF03987">
    <property type="entry name" value="Autophagy_act_C"/>
    <property type="match status" value="1"/>
</dbReference>
<keyword evidence="3" id="KW-0808">Transferase</keyword>
<comment type="caution">
    <text evidence="8">The sequence shown here is derived from an EMBL/GenBank/DDBJ whole genome shotgun (WGS) entry which is preliminary data.</text>
</comment>
<dbReference type="GO" id="GO:0006914">
    <property type="term" value="P:autophagy"/>
    <property type="evidence" value="ECO:0007669"/>
    <property type="project" value="UniProtKB-KW"/>
</dbReference>
<dbReference type="InterPro" id="IPR007135">
    <property type="entry name" value="Atg3/Atg10"/>
</dbReference>
<feature type="region of interest" description="Disordered" evidence="7">
    <location>
        <begin position="106"/>
        <end position="131"/>
    </location>
</feature>
<evidence type="ECO:0000256" key="6">
    <source>
        <dbReference type="ARBA" id="ARBA00029833"/>
    </source>
</evidence>
<evidence type="ECO:0000256" key="7">
    <source>
        <dbReference type="SAM" id="MobiDB-lite"/>
    </source>
</evidence>
<dbReference type="PANTHER" id="PTHR14957">
    <property type="entry name" value="UBIQUITIN-LIKE-CONJUGATING ENZYME ATG10"/>
    <property type="match status" value="1"/>
</dbReference>
<accession>A0ABD3H330</accession>
<organism evidence="8 9">
    <name type="scientific">Riccia sorocarpa</name>
    <dbReference type="NCBI Taxonomy" id="122646"/>
    <lineage>
        <taxon>Eukaryota</taxon>
        <taxon>Viridiplantae</taxon>
        <taxon>Streptophyta</taxon>
        <taxon>Embryophyta</taxon>
        <taxon>Marchantiophyta</taxon>
        <taxon>Marchantiopsida</taxon>
        <taxon>Marchantiidae</taxon>
        <taxon>Marchantiales</taxon>
        <taxon>Ricciaceae</taxon>
        <taxon>Riccia</taxon>
    </lineage>
</organism>
<keyword evidence="4" id="KW-0833">Ubl conjugation pathway</keyword>
<keyword evidence="5" id="KW-0072">Autophagy</keyword>
<gene>
    <name evidence="8" type="ORF">R1sor_003378</name>
</gene>
<evidence type="ECO:0000256" key="5">
    <source>
        <dbReference type="ARBA" id="ARBA00023006"/>
    </source>
</evidence>
<proteinExistence type="inferred from homology"/>
<keyword evidence="9" id="KW-1185">Reference proteome</keyword>
<sequence>MAASSEVVGARFQGLRAVVAQRLFAVSLSRDSIVSTPSAQLSFEKMHGGTLSGEEFQCSAKELLKVWNNHSSSTYQWYWQECSYSSAGGYLILEDAVINFLDGQVDEEEEDSVEEEDNSPDAETLTDDTRPPSRCTYHVIYNESYRVPSMYFRGYHPDGRPINWLEVGMCLSSEFARRVQENKWTFLTQEEHPFLHRPWYMLHPCGTSSMMAVIFSQRRKQIGKDDQEDENDHPTDKVPSYIETDCCKPSNANSSGRIPGNPANPYLLTWLSFVGPVLRLPVHLDLFKSLD</sequence>
<evidence type="ECO:0000256" key="1">
    <source>
        <dbReference type="ARBA" id="ARBA00005696"/>
    </source>
</evidence>
<evidence type="ECO:0000313" key="9">
    <source>
        <dbReference type="Proteomes" id="UP001633002"/>
    </source>
</evidence>
<evidence type="ECO:0000256" key="3">
    <source>
        <dbReference type="ARBA" id="ARBA00022679"/>
    </source>
</evidence>
<evidence type="ECO:0000313" key="8">
    <source>
        <dbReference type="EMBL" id="KAL3685356.1"/>
    </source>
</evidence>
<feature type="region of interest" description="Disordered" evidence="7">
    <location>
        <begin position="220"/>
        <end position="242"/>
    </location>
</feature>
<dbReference type="PANTHER" id="PTHR14957:SF1">
    <property type="entry name" value="UBIQUITIN-LIKE-CONJUGATING ENZYME ATG10"/>
    <property type="match status" value="1"/>
</dbReference>
<evidence type="ECO:0000256" key="2">
    <source>
        <dbReference type="ARBA" id="ARBA00021099"/>
    </source>
</evidence>
<dbReference type="AlphaFoldDB" id="A0ABD3H330"/>
<protein>
    <recommendedName>
        <fullName evidence="2">Ubiquitin-like-conjugating enzyme ATG10</fullName>
    </recommendedName>
    <alternativeName>
        <fullName evidence="6">Autophagy-related protein 10</fullName>
    </alternativeName>
</protein>